<dbReference type="Pfam" id="PF03370">
    <property type="entry name" value="CBM_21"/>
    <property type="match status" value="1"/>
</dbReference>
<evidence type="ECO:0000313" key="4">
    <source>
        <dbReference type="Proteomes" id="UP000264820"/>
    </source>
</evidence>
<evidence type="ECO:0000256" key="1">
    <source>
        <dbReference type="SAM" id="MobiDB-lite"/>
    </source>
</evidence>
<dbReference type="InterPro" id="IPR038175">
    <property type="entry name" value="CBM21_dom_sf"/>
</dbReference>
<dbReference type="PANTHER" id="PTHR12307">
    <property type="entry name" value="PROTEIN PHOSPHATASE 1 REGULATORY SUBUNIT"/>
    <property type="match status" value="1"/>
</dbReference>
<dbReference type="GO" id="GO:0005979">
    <property type="term" value="P:regulation of glycogen biosynthetic process"/>
    <property type="evidence" value="ECO:0007669"/>
    <property type="project" value="TreeGrafter"/>
</dbReference>
<dbReference type="AlphaFoldDB" id="A0A3Q2Z288"/>
<dbReference type="GO" id="GO:2001069">
    <property type="term" value="F:glycogen binding"/>
    <property type="evidence" value="ECO:0007669"/>
    <property type="project" value="TreeGrafter"/>
</dbReference>
<dbReference type="Proteomes" id="UP000264820">
    <property type="component" value="Unplaced"/>
</dbReference>
<dbReference type="InterPro" id="IPR050782">
    <property type="entry name" value="PP1_regulatory_subunit_3"/>
</dbReference>
<dbReference type="RefSeq" id="XP_019745590.1">
    <property type="nucleotide sequence ID" value="XM_019890031.1"/>
</dbReference>
<dbReference type="PANTHER" id="PTHR12307:SF7">
    <property type="entry name" value="PROTEIN PHOSPHATASE 1 REGULATORY SUBUNIT 3G"/>
    <property type="match status" value="1"/>
</dbReference>
<name>A0A3Q2Z288_HIPCM</name>
<reference evidence="3" key="2">
    <citation type="submission" date="2025-09" db="UniProtKB">
        <authorList>
            <consortium name="Ensembl"/>
        </authorList>
    </citation>
    <scope>IDENTIFICATION</scope>
</reference>
<protein>
    <submittedName>
        <fullName evidence="3">Protein phosphatase 1 regulatory subunit 3G</fullName>
    </submittedName>
</protein>
<dbReference type="Gene3D" id="2.60.40.2440">
    <property type="entry name" value="Carbohydrate binding type-21 domain"/>
    <property type="match status" value="1"/>
</dbReference>
<reference evidence="3" key="1">
    <citation type="submission" date="2025-08" db="UniProtKB">
        <authorList>
            <consortium name="Ensembl"/>
        </authorList>
    </citation>
    <scope>IDENTIFICATION</scope>
</reference>
<proteinExistence type="predicted"/>
<dbReference type="GeneTree" id="ENSGT00940000163747"/>
<accession>A0A3Q2Z288</accession>
<dbReference type="PROSITE" id="PS51159">
    <property type="entry name" value="CBM21"/>
    <property type="match status" value="1"/>
</dbReference>
<organism evidence="3 4">
    <name type="scientific">Hippocampus comes</name>
    <name type="common">Tiger tail seahorse</name>
    <dbReference type="NCBI Taxonomy" id="109280"/>
    <lineage>
        <taxon>Eukaryota</taxon>
        <taxon>Metazoa</taxon>
        <taxon>Chordata</taxon>
        <taxon>Craniata</taxon>
        <taxon>Vertebrata</taxon>
        <taxon>Euteleostomi</taxon>
        <taxon>Actinopterygii</taxon>
        <taxon>Neopterygii</taxon>
        <taxon>Teleostei</taxon>
        <taxon>Neoteleostei</taxon>
        <taxon>Acanthomorphata</taxon>
        <taxon>Syngnathiaria</taxon>
        <taxon>Syngnathiformes</taxon>
        <taxon>Syngnathoidei</taxon>
        <taxon>Syngnathidae</taxon>
        <taxon>Hippocampus</taxon>
    </lineage>
</organism>
<dbReference type="OMA" id="FTMYTPP"/>
<keyword evidence="4" id="KW-1185">Reference proteome</keyword>
<dbReference type="CTD" id="648791"/>
<dbReference type="InterPro" id="IPR005036">
    <property type="entry name" value="CBM21_dom"/>
</dbReference>
<dbReference type="Ensembl" id="ENSHCOT00000007144.1">
    <property type="protein sequence ID" value="ENSHCOP00000020057.1"/>
    <property type="gene ID" value="ENSHCOG00000005827.1"/>
</dbReference>
<dbReference type="STRING" id="109280.ENSHCOP00000020057"/>
<evidence type="ECO:0000313" key="3">
    <source>
        <dbReference type="Ensembl" id="ENSHCOP00000020057.1"/>
    </source>
</evidence>
<evidence type="ECO:0000259" key="2">
    <source>
        <dbReference type="PROSITE" id="PS51159"/>
    </source>
</evidence>
<dbReference type="GO" id="GO:0008157">
    <property type="term" value="F:protein phosphatase 1 binding"/>
    <property type="evidence" value="ECO:0007669"/>
    <property type="project" value="TreeGrafter"/>
</dbReference>
<dbReference type="GO" id="GO:0000164">
    <property type="term" value="C:protein phosphatase type 1 complex"/>
    <property type="evidence" value="ECO:0007669"/>
    <property type="project" value="TreeGrafter"/>
</dbReference>
<feature type="region of interest" description="Disordered" evidence="1">
    <location>
        <begin position="1"/>
        <end position="35"/>
    </location>
</feature>
<feature type="compositionally biased region" description="Gly residues" evidence="1">
    <location>
        <begin position="94"/>
        <end position="105"/>
    </location>
</feature>
<dbReference type="OrthoDB" id="1881at2759"/>
<sequence>MDREPDPDDDDDDRLDDEQDARQLERRMSERRRARSLPACPASLLLAAAARSEQRKRVQFADSLGLSLASVKHFSALDEPRVPTKVFSRHTGRPAGGGRHSQPAGGGRLVACFSEPADPDSRLRLQRVCLEGLSVTHFDVRGHVRVLSGSARGEVGVRYTFNEWLSHVDAQALLLDAQPPAGGGARYGFTVYTPPEMEAGAAVHLAVYFRSDQGDFWDNNDGRNFTLRYCAPALPPPEPHDRCPEPAADRK</sequence>
<feature type="compositionally biased region" description="Acidic residues" evidence="1">
    <location>
        <begin position="1"/>
        <end position="19"/>
    </location>
</feature>
<feature type="domain" description="CBM21" evidence="2">
    <location>
        <begin position="120"/>
        <end position="228"/>
    </location>
</feature>
<feature type="region of interest" description="Disordered" evidence="1">
    <location>
        <begin position="86"/>
        <end position="105"/>
    </location>
</feature>
<dbReference type="GeneID" id="109527875"/>